<feature type="chain" id="PRO_5045021885" evidence="1">
    <location>
        <begin position="22"/>
        <end position="188"/>
    </location>
</feature>
<evidence type="ECO:0000313" key="5">
    <source>
        <dbReference type="RefSeq" id="XP_012936134.1"/>
    </source>
</evidence>
<feature type="domain" description="EF-hand" evidence="2">
    <location>
        <begin position="149"/>
        <end position="184"/>
    </location>
</feature>
<name>A0ABM0ZWU1_APLCA</name>
<dbReference type="InterPro" id="IPR018247">
    <property type="entry name" value="EF_Hand_1_Ca_BS"/>
</dbReference>
<dbReference type="RefSeq" id="XP_012936133.1">
    <property type="nucleotide sequence ID" value="XM_013080679.2"/>
</dbReference>
<proteinExistence type="predicted"/>
<feature type="signal peptide" evidence="1">
    <location>
        <begin position="1"/>
        <end position="21"/>
    </location>
</feature>
<reference evidence="4 5" key="1">
    <citation type="submission" date="2025-05" db="UniProtKB">
        <authorList>
            <consortium name="RefSeq"/>
        </authorList>
    </citation>
    <scope>IDENTIFICATION</scope>
</reference>
<keyword evidence="1" id="KW-0732">Signal</keyword>
<gene>
    <name evidence="4 5" type="primary">LOC100533448</name>
</gene>
<dbReference type="InterPro" id="IPR002048">
    <property type="entry name" value="EF_hand_dom"/>
</dbReference>
<dbReference type="PROSITE" id="PS50222">
    <property type="entry name" value="EF_HAND_2"/>
    <property type="match status" value="1"/>
</dbReference>
<dbReference type="RefSeq" id="XP_012936134.1">
    <property type="nucleotide sequence ID" value="XM_013080680.2"/>
</dbReference>
<sequence>MQSHVSSSLLALCVLTGSACAMFYTKGSDSDYPRIGRRSFYTTGNGNHYPRIGRRDSPGAAAGTDILYPNTASGFSDFSAGAPAVKRGIFTQSAYGSYPRVGRRSQVGDDGSQEGLQTARSKIFQKITGLDGPVEEELGDGSAERLEADNQIGLELMFLAFDLDGDQALSKSEFQSGMEKFRRHNPLC</sequence>
<evidence type="ECO:0000313" key="3">
    <source>
        <dbReference type="Proteomes" id="UP000694888"/>
    </source>
</evidence>
<accession>A0ABM0ZWU1</accession>
<dbReference type="PROSITE" id="PS00018">
    <property type="entry name" value="EF_HAND_1"/>
    <property type="match status" value="1"/>
</dbReference>
<dbReference type="GeneID" id="100533448"/>
<dbReference type="Gene3D" id="1.10.238.10">
    <property type="entry name" value="EF-hand"/>
    <property type="match status" value="1"/>
</dbReference>
<evidence type="ECO:0000313" key="4">
    <source>
        <dbReference type="RefSeq" id="XP_012936133.1"/>
    </source>
</evidence>
<organism evidence="3 4">
    <name type="scientific">Aplysia californica</name>
    <name type="common">California sea hare</name>
    <dbReference type="NCBI Taxonomy" id="6500"/>
    <lineage>
        <taxon>Eukaryota</taxon>
        <taxon>Metazoa</taxon>
        <taxon>Spiralia</taxon>
        <taxon>Lophotrochozoa</taxon>
        <taxon>Mollusca</taxon>
        <taxon>Gastropoda</taxon>
        <taxon>Heterobranchia</taxon>
        <taxon>Euthyneura</taxon>
        <taxon>Tectipleura</taxon>
        <taxon>Aplysiida</taxon>
        <taxon>Aplysioidea</taxon>
        <taxon>Aplysiidae</taxon>
        <taxon>Aplysia</taxon>
    </lineage>
</organism>
<dbReference type="Proteomes" id="UP000694888">
    <property type="component" value="Unplaced"/>
</dbReference>
<keyword evidence="3" id="KW-1185">Reference proteome</keyword>
<protein>
    <submittedName>
        <fullName evidence="4 5">Pleurin precursor isoform X1</fullName>
    </submittedName>
</protein>
<evidence type="ECO:0000259" key="2">
    <source>
        <dbReference type="PROSITE" id="PS50222"/>
    </source>
</evidence>
<evidence type="ECO:0000256" key="1">
    <source>
        <dbReference type="SAM" id="SignalP"/>
    </source>
</evidence>